<accession>A0AAW6T8Z6</accession>
<dbReference type="Pfam" id="PF00528">
    <property type="entry name" value="BPD_transp_1"/>
    <property type="match status" value="1"/>
</dbReference>
<evidence type="ECO:0000259" key="9">
    <source>
        <dbReference type="PROSITE" id="PS50928"/>
    </source>
</evidence>
<feature type="transmembrane region" description="Helical" evidence="8">
    <location>
        <begin position="99"/>
        <end position="123"/>
    </location>
</feature>
<keyword evidence="6 8" id="KW-1133">Transmembrane helix</keyword>
<evidence type="ECO:0000256" key="4">
    <source>
        <dbReference type="ARBA" id="ARBA00022519"/>
    </source>
</evidence>
<comment type="similarity">
    <text evidence="8">Belongs to the binding-protein-dependent transport system permease family.</text>
</comment>
<feature type="domain" description="ABC transmembrane type-1" evidence="9">
    <location>
        <begin position="61"/>
        <end position="249"/>
    </location>
</feature>
<keyword evidence="7 8" id="KW-0472">Membrane</keyword>
<keyword evidence="11" id="KW-1185">Reference proteome</keyword>
<comment type="subcellular location">
    <subcellularLocation>
        <location evidence="1">Cell inner membrane</location>
        <topology evidence="1">Multi-pass membrane protein</topology>
    </subcellularLocation>
    <subcellularLocation>
        <location evidence="8">Cell membrane</location>
        <topology evidence="8">Multi-pass membrane protein</topology>
    </subcellularLocation>
</comment>
<dbReference type="AlphaFoldDB" id="A0AAW6T8Z6"/>
<feature type="transmembrane region" description="Helical" evidence="8">
    <location>
        <begin position="129"/>
        <end position="152"/>
    </location>
</feature>
<evidence type="ECO:0000256" key="1">
    <source>
        <dbReference type="ARBA" id="ARBA00004429"/>
    </source>
</evidence>
<dbReference type="GO" id="GO:0005886">
    <property type="term" value="C:plasma membrane"/>
    <property type="evidence" value="ECO:0007669"/>
    <property type="project" value="UniProtKB-SubCell"/>
</dbReference>
<dbReference type="InterPro" id="IPR035906">
    <property type="entry name" value="MetI-like_sf"/>
</dbReference>
<evidence type="ECO:0000313" key="10">
    <source>
        <dbReference type="EMBL" id="MDI2097622.1"/>
    </source>
</evidence>
<keyword evidence="4" id="KW-0997">Cell inner membrane</keyword>
<feature type="transmembrane region" description="Helical" evidence="8">
    <location>
        <begin position="173"/>
        <end position="195"/>
    </location>
</feature>
<keyword evidence="5 8" id="KW-0812">Transmembrane</keyword>
<evidence type="ECO:0000256" key="5">
    <source>
        <dbReference type="ARBA" id="ARBA00022692"/>
    </source>
</evidence>
<comment type="caution">
    <text evidence="10">The sequence shown here is derived from an EMBL/GenBank/DDBJ whole genome shotgun (WGS) entry which is preliminary data.</text>
</comment>
<evidence type="ECO:0000256" key="6">
    <source>
        <dbReference type="ARBA" id="ARBA00022989"/>
    </source>
</evidence>
<keyword evidence="2 8" id="KW-0813">Transport</keyword>
<dbReference type="CDD" id="cd06261">
    <property type="entry name" value="TM_PBP2"/>
    <property type="match status" value="1"/>
</dbReference>
<evidence type="ECO:0000256" key="8">
    <source>
        <dbReference type="RuleBase" id="RU363032"/>
    </source>
</evidence>
<gene>
    <name evidence="10" type="ORF">QF206_01390</name>
</gene>
<dbReference type="EMBL" id="JASATX010000001">
    <property type="protein sequence ID" value="MDI2097622.1"/>
    <property type="molecule type" value="Genomic_DNA"/>
</dbReference>
<sequence length="263" mass="27875">MKANPAIKIFGLVIAFVLVAPTIIVVATAFTESSIITFPPKGFSFRWFEEVLTSRQWIEALQNSLITGAIAAVLAVVVGISLAMAAARGTAIPRTGLTTFALMPMLVPLVVIAIGVYLAFVQIGFYGNVFALGVAHSILGIPFVFINVLAALTNLDPRVEEAARASGASYPITLLRITVPQILPSAFVGGLFAFIASWDEVVVAIFLVTPGFKTIPVMIWSQVREGLEPSTSAVSTVLTVVTLVVFGIVALLNARKSKRTATS</sequence>
<dbReference type="RefSeq" id="WP_281487410.1">
    <property type="nucleotide sequence ID" value="NZ_JASATX010000001.1"/>
</dbReference>
<evidence type="ECO:0000256" key="3">
    <source>
        <dbReference type="ARBA" id="ARBA00022475"/>
    </source>
</evidence>
<evidence type="ECO:0000313" key="11">
    <source>
        <dbReference type="Proteomes" id="UP001321506"/>
    </source>
</evidence>
<feature type="transmembrane region" description="Helical" evidence="8">
    <location>
        <begin position="9"/>
        <end position="30"/>
    </location>
</feature>
<feature type="transmembrane region" description="Helical" evidence="8">
    <location>
        <begin position="233"/>
        <end position="254"/>
    </location>
</feature>
<dbReference type="PROSITE" id="PS50928">
    <property type="entry name" value="ABC_TM1"/>
    <property type="match status" value="1"/>
</dbReference>
<feature type="transmembrane region" description="Helical" evidence="8">
    <location>
        <begin position="65"/>
        <end position="87"/>
    </location>
</feature>
<evidence type="ECO:0000256" key="7">
    <source>
        <dbReference type="ARBA" id="ARBA00023136"/>
    </source>
</evidence>
<dbReference type="GO" id="GO:0055085">
    <property type="term" value="P:transmembrane transport"/>
    <property type="evidence" value="ECO:0007669"/>
    <property type="project" value="InterPro"/>
</dbReference>
<proteinExistence type="inferred from homology"/>
<name>A0AAW6T8Z6_9MICO</name>
<dbReference type="SUPFAM" id="SSF161098">
    <property type="entry name" value="MetI-like"/>
    <property type="match status" value="1"/>
</dbReference>
<keyword evidence="3" id="KW-1003">Cell membrane</keyword>
<reference evidence="10 11" key="1">
    <citation type="submission" date="2023-04" db="EMBL/GenBank/DDBJ databases">
        <title>Klugiella caeni sp. nov. isolated from the sludge of biochemical tank.</title>
        <authorList>
            <person name="Geng K."/>
        </authorList>
    </citation>
    <scope>NUCLEOTIDE SEQUENCE [LARGE SCALE GENOMIC DNA]</scope>
    <source>
        <strain evidence="10 11">YN-L-19</strain>
    </source>
</reference>
<dbReference type="Gene3D" id="1.10.3720.10">
    <property type="entry name" value="MetI-like"/>
    <property type="match status" value="1"/>
</dbReference>
<dbReference type="PANTHER" id="PTHR43357">
    <property type="entry name" value="INNER MEMBRANE ABC TRANSPORTER PERMEASE PROTEIN YDCV"/>
    <property type="match status" value="1"/>
</dbReference>
<organism evidence="10 11">
    <name type="scientific">Ruicaihuangia caeni</name>
    <dbReference type="NCBI Taxonomy" id="3042517"/>
    <lineage>
        <taxon>Bacteria</taxon>
        <taxon>Bacillati</taxon>
        <taxon>Actinomycetota</taxon>
        <taxon>Actinomycetes</taxon>
        <taxon>Micrococcales</taxon>
        <taxon>Microbacteriaceae</taxon>
        <taxon>Ruicaihuangia</taxon>
    </lineage>
</organism>
<protein>
    <submittedName>
        <fullName evidence="10">ABC transporter permease</fullName>
    </submittedName>
</protein>
<evidence type="ECO:0000256" key="2">
    <source>
        <dbReference type="ARBA" id="ARBA00022448"/>
    </source>
</evidence>
<dbReference type="PANTHER" id="PTHR43357:SF4">
    <property type="entry name" value="INNER MEMBRANE ABC TRANSPORTER PERMEASE PROTEIN YDCV"/>
    <property type="match status" value="1"/>
</dbReference>
<feature type="transmembrane region" description="Helical" evidence="8">
    <location>
        <begin position="201"/>
        <end position="221"/>
    </location>
</feature>
<dbReference type="Proteomes" id="UP001321506">
    <property type="component" value="Unassembled WGS sequence"/>
</dbReference>
<dbReference type="InterPro" id="IPR000515">
    <property type="entry name" value="MetI-like"/>
</dbReference>